<gene>
    <name evidence="1" type="ORF">GALL_392770</name>
</gene>
<comment type="caution">
    <text evidence="1">The sequence shown here is derived from an EMBL/GenBank/DDBJ whole genome shotgun (WGS) entry which is preliminary data.</text>
</comment>
<proteinExistence type="predicted"/>
<protein>
    <submittedName>
        <fullName evidence="1">Uncharacterized protein</fullName>
    </submittedName>
</protein>
<dbReference type="EMBL" id="MLJW01001293">
    <property type="protein sequence ID" value="OIQ79007.1"/>
    <property type="molecule type" value="Genomic_DNA"/>
</dbReference>
<evidence type="ECO:0000313" key="1">
    <source>
        <dbReference type="EMBL" id="OIQ79007.1"/>
    </source>
</evidence>
<accession>A0A1J5QGA8</accession>
<reference evidence="1" key="1">
    <citation type="submission" date="2016-10" db="EMBL/GenBank/DDBJ databases">
        <title>Sequence of Gallionella enrichment culture.</title>
        <authorList>
            <person name="Poehlein A."/>
            <person name="Muehling M."/>
            <person name="Daniel R."/>
        </authorList>
    </citation>
    <scope>NUCLEOTIDE SEQUENCE</scope>
</reference>
<dbReference type="AlphaFoldDB" id="A0A1J5QGA8"/>
<name>A0A1J5QGA8_9ZZZZ</name>
<organism evidence="1">
    <name type="scientific">mine drainage metagenome</name>
    <dbReference type="NCBI Taxonomy" id="410659"/>
    <lineage>
        <taxon>unclassified sequences</taxon>
        <taxon>metagenomes</taxon>
        <taxon>ecological metagenomes</taxon>
    </lineage>
</organism>
<sequence>MFLISPELQDILVLWFYRSGHFLVNNVIDDPAWLALIFC</sequence>